<protein>
    <recommendedName>
        <fullName evidence="9">Peptidoglycan recognition protein family domain-containing protein</fullName>
    </recommendedName>
</protein>
<evidence type="ECO:0008006" key="9">
    <source>
        <dbReference type="Google" id="ProtNLM"/>
    </source>
</evidence>
<dbReference type="Pfam" id="PF13517">
    <property type="entry name" value="FG-GAP_3"/>
    <property type="match status" value="2"/>
</dbReference>
<feature type="domain" description="Peptidoglycan recognition protein family" evidence="6">
    <location>
        <begin position="249"/>
        <end position="396"/>
    </location>
</feature>
<dbReference type="InterPro" id="IPR013517">
    <property type="entry name" value="FG-GAP"/>
</dbReference>
<name>A0A4P7GJN1_9ACTN</name>
<evidence type="ECO:0000259" key="5">
    <source>
        <dbReference type="SMART" id="SM00644"/>
    </source>
</evidence>
<dbReference type="InterPro" id="IPR036505">
    <property type="entry name" value="Amidase/PGRP_sf"/>
</dbReference>
<dbReference type="AlphaFoldDB" id="A0A4P7GJN1"/>
<dbReference type="CDD" id="cd06583">
    <property type="entry name" value="PGRP"/>
    <property type="match status" value="1"/>
</dbReference>
<gene>
    <name evidence="7" type="ORF">EXE57_06580</name>
</gene>
<evidence type="ECO:0000256" key="4">
    <source>
        <dbReference type="SAM" id="SignalP"/>
    </source>
</evidence>
<reference evidence="7 8" key="1">
    <citation type="submission" date="2019-03" db="EMBL/GenBank/DDBJ databases">
        <title>Three New Species of Nocardioides, Nocardioides euryhalodurans sp. nov., Nocardioides seonyuensis sp. nov. and Nocardioides eburneoflavus sp. nov., Iolated from Soil.</title>
        <authorList>
            <person name="Roh S.G."/>
            <person name="Lee C."/>
            <person name="Kim M.-K."/>
            <person name="Kim S.B."/>
        </authorList>
    </citation>
    <scope>NUCLEOTIDE SEQUENCE [LARGE SCALE GENOMIC DNA]</scope>
    <source>
        <strain evidence="7 8">MMS17-SY117</strain>
    </source>
</reference>
<dbReference type="GO" id="GO:0009253">
    <property type="term" value="P:peptidoglycan catabolic process"/>
    <property type="evidence" value="ECO:0007669"/>
    <property type="project" value="InterPro"/>
</dbReference>
<dbReference type="PANTHER" id="PTHR11022:SF41">
    <property type="entry name" value="PEPTIDOGLYCAN-RECOGNITION PROTEIN LC-RELATED"/>
    <property type="match status" value="1"/>
</dbReference>
<evidence type="ECO:0000256" key="1">
    <source>
        <dbReference type="ARBA" id="ARBA00007553"/>
    </source>
</evidence>
<dbReference type="GO" id="GO:0008270">
    <property type="term" value="F:zinc ion binding"/>
    <property type="evidence" value="ECO:0007669"/>
    <property type="project" value="InterPro"/>
</dbReference>
<organism evidence="7 8">
    <name type="scientific">Nocardioides euryhalodurans</name>
    <dbReference type="NCBI Taxonomy" id="2518370"/>
    <lineage>
        <taxon>Bacteria</taxon>
        <taxon>Bacillati</taxon>
        <taxon>Actinomycetota</taxon>
        <taxon>Actinomycetes</taxon>
        <taxon>Propionibacteriales</taxon>
        <taxon>Nocardioidaceae</taxon>
        <taxon>Nocardioides</taxon>
    </lineage>
</organism>
<feature type="domain" description="N-acetylmuramoyl-L-alanine amidase" evidence="5">
    <location>
        <begin position="261"/>
        <end position="413"/>
    </location>
</feature>
<evidence type="ECO:0000259" key="6">
    <source>
        <dbReference type="SMART" id="SM00701"/>
    </source>
</evidence>
<evidence type="ECO:0000313" key="7">
    <source>
        <dbReference type="EMBL" id="QBR91979.1"/>
    </source>
</evidence>
<dbReference type="InterPro" id="IPR002502">
    <property type="entry name" value="Amidase_domain"/>
</dbReference>
<dbReference type="Gene3D" id="2.130.10.130">
    <property type="entry name" value="Integrin alpha, N-terminal"/>
    <property type="match status" value="1"/>
</dbReference>
<dbReference type="SUPFAM" id="SSF55846">
    <property type="entry name" value="N-acetylmuramoyl-L-alanine amidase-like"/>
    <property type="match status" value="1"/>
</dbReference>
<sequence length="900" mass="94715">MRPCKAHFVTSCQQLLALGAVLAVLSPAASVVSLDVVHTPEPSAVGPRLLDRPVTVEHAPRAPKPSRVPIGSVEPEVREVPLTAEADAAPGASPRTATAGRTEVLSRPQPLEGYGAVGVTWSHDDQVEDDRIELQVRTSTGGRWGGWTDLEYHYDHAPDPGSDEGREARPGTDPLLVGEVDLVQTRVVADEELPHDMSLAVVSPGDADRVATEEPALAPELDAAEAPATAAGDPDAISLQAATTSAPRPTIYSREQWGADERMRDGSPSYGTISAGFVHHTVNGNDYTRDEVPGIIRSIYAYHTRSRGWSDIGYNFLVDKFGRIWEGRHGGVARAVVGAHTYGYNGDSFAMSAIGNFETAQAPEVMLEAYGSLFAWKLGLHGIDPLDTSQNVNGTTFKAINGHRDADSTACPGRNLYAKLPAIRTYAAAASEPEAPGIELGQVDSDLAGAPYPDLVVRRASDGRGMILPTGGLASFLAPTVLDESGWATRTVLAAPDLTGDGRVDLVTFDDSGSLEVRPALASGGFGDVSARFPRFRGHDLVAATGDLDGDGSPDFVGRSAGRLVTFLGTSRGTVTAVAGDTGLRGLQQLVAAGDVTGDGLTDLWGRDRRDRLSLLRGQGGGDFAARVRVAGDWSGYDWFSGGTDYTGDAVPDLVARRTDQALVVLPGRGDGTLGPALGPVRGPSDVAMVSGAGQVTGDEAPDLVATRPDGSLVVLQNKGTFHTGRPLDTGQGFGRSNLLLHAGDFDGDGDGDVIERRRIGSLWLYRGNGAGRLADPVWIGGKRPFRTVTDLRVVPDVTGDKRHDLVGRTAAGQTTVWPGNGTERLAAGEPVEVAEGALSRPRLGTSYTWVVGVDDLRGRGAADLVARDRSGHLYRLDGAKRGYGEPQYLGEGVAYDLGG</sequence>
<evidence type="ECO:0000256" key="2">
    <source>
        <dbReference type="ARBA" id="ARBA00022729"/>
    </source>
</evidence>
<dbReference type="PANTHER" id="PTHR11022">
    <property type="entry name" value="PEPTIDOGLYCAN RECOGNITION PROTEIN"/>
    <property type="match status" value="1"/>
</dbReference>
<dbReference type="Pfam" id="PF01510">
    <property type="entry name" value="Amidase_2"/>
    <property type="match status" value="1"/>
</dbReference>
<keyword evidence="2 4" id="KW-0732">Signal</keyword>
<dbReference type="KEGG" id="noy:EXE57_06580"/>
<feature type="signal peptide" evidence="4">
    <location>
        <begin position="1"/>
        <end position="28"/>
    </location>
</feature>
<dbReference type="SMART" id="SM00644">
    <property type="entry name" value="Ami_2"/>
    <property type="match status" value="1"/>
</dbReference>
<dbReference type="Proteomes" id="UP000294894">
    <property type="component" value="Chromosome"/>
</dbReference>
<dbReference type="SMART" id="SM00701">
    <property type="entry name" value="PGRP"/>
    <property type="match status" value="1"/>
</dbReference>
<feature type="region of interest" description="Disordered" evidence="3">
    <location>
        <begin position="82"/>
        <end position="108"/>
    </location>
</feature>
<feature type="chain" id="PRO_5039553200" description="Peptidoglycan recognition protein family domain-containing protein" evidence="4">
    <location>
        <begin position="29"/>
        <end position="900"/>
    </location>
</feature>
<evidence type="ECO:0000313" key="8">
    <source>
        <dbReference type="Proteomes" id="UP000294894"/>
    </source>
</evidence>
<comment type="similarity">
    <text evidence="1">Belongs to the N-acetylmuramoyl-L-alanine amidase 2 family.</text>
</comment>
<keyword evidence="8" id="KW-1185">Reference proteome</keyword>
<dbReference type="InterPro" id="IPR028994">
    <property type="entry name" value="Integrin_alpha_N"/>
</dbReference>
<dbReference type="GO" id="GO:0008745">
    <property type="term" value="F:N-acetylmuramoyl-L-alanine amidase activity"/>
    <property type="evidence" value="ECO:0007669"/>
    <property type="project" value="InterPro"/>
</dbReference>
<dbReference type="OrthoDB" id="514320at2"/>
<dbReference type="Gene3D" id="3.40.80.10">
    <property type="entry name" value="Peptidoglycan recognition protein-like"/>
    <property type="match status" value="1"/>
</dbReference>
<proteinExistence type="inferred from homology"/>
<accession>A0A4P7GJN1</accession>
<dbReference type="SUPFAM" id="SSF69318">
    <property type="entry name" value="Integrin alpha N-terminal domain"/>
    <property type="match status" value="2"/>
</dbReference>
<dbReference type="InterPro" id="IPR015510">
    <property type="entry name" value="PGRP"/>
</dbReference>
<dbReference type="EMBL" id="CP038267">
    <property type="protein sequence ID" value="QBR91979.1"/>
    <property type="molecule type" value="Genomic_DNA"/>
</dbReference>
<dbReference type="InterPro" id="IPR006619">
    <property type="entry name" value="PGRP_domain_met/bac"/>
</dbReference>
<dbReference type="RefSeq" id="WP_135075338.1">
    <property type="nucleotide sequence ID" value="NZ_CP038267.1"/>
</dbReference>
<evidence type="ECO:0000256" key="3">
    <source>
        <dbReference type="SAM" id="MobiDB-lite"/>
    </source>
</evidence>